<protein>
    <recommendedName>
        <fullName evidence="4">Pseudouridine synthase I TruA alpha/beta domain-containing protein</fullName>
    </recommendedName>
</protein>
<keyword evidence="3" id="KW-0413">Isomerase</keyword>
<feature type="domain" description="Pseudouridine synthase I TruA alpha/beta" evidence="4">
    <location>
        <begin position="275"/>
        <end position="391"/>
    </location>
</feature>
<evidence type="ECO:0000256" key="2">
    <source>
        <dbReference type="ARBA" id="ARBA00022694"/>
    </source>
</evidence>
<evidence type="ECO:0000313" key="5">
    <source>
        <dbReference type="EMBL" id="CAD9566790.1"/>
    </source>
</evidence>
<evidence type="ECO:0000256" key="3">
    <source>
        <dbReference type="ARBA" id="ARBA00023235"/>
    </source>
</evidence>
<evidence type="ECO:0000256" key="1">
    <source>
        <dbReference type="ARBA" id="ARBA00009375"/>
    </source>
</evidence>
<dbReference type="GO" id="GO:0005737">
    <property type="term" value="C:cytoplasm"/>
    <property type="evidence" value="ECO:0007669"/>
    <property type="project" value="TreeGrafter"/>
</dbReference>
<dbReference type="Gene3D" id="3.30.70.580">
    <property type="entry name" value="Pseudouridine synthase I, catalytic domain, N-terminal subdomain"/>
    <property type="match status" value="1"/>
</dbReference>
<name>A0A7S2NXU2_9STRA</name>
<dbReference type="InterPro" id="IPR020103">
    <property type="entry name" value="PsdUridine_synth_cat_dom_sf"/>
</dbReference>
<proteinExistence type="inferred from homology"/>
<dbReference type="InterPro" id="IPR001406">
    <property type="entry name" value="PsdUridine_synth_TruA"/>
</dbReference>
<reference evidence="5" key="1">
    <citation type="submission" date="2021-01" db="EMBL/GenBank/DDBJ databases">
        <authorList>
            <person name="Corre E."/>
            <person name="Pelletier E."/>
            <person name="Niang G."/>
            <person name="Scheremetjew M."/>
            <person name="Finn R."/>
            <person name="Kale V."/>
            <person name="Holt S."/>
            <person name="Cochrane G."/>
            <person name="Meng A."/>
            <person name="Brown T."/>
            <person name="Cohen L."/>
        </authorList>
    </citation>
    <scope>NUCLEOTIDE SEQUENCE</scope>
    <source>
        <strain evidence="5">B650</strain>
    </source>
</reference>
<dbReference type="InterPro" id="IPR020095">
    <property type="entry name" value="PsdUridine_synth_TruA_C"/>
</dbReference>
<dbReference type="NCBIfam" id="TIGR00071">
    <property type="entry name" value="hisT_truA"/>
    <property type="match status" value="1"/>
</dbReference>
<dbReference type="HAMAP" id="MF_00171">
    <property type="entry name" value="TruA"/>
    <property type="match status" value="1"/>
</dbReference>
<dbReference type="PANTHER" id="PTHR11142:SF5">
    <property type="entry name" value="TRNA PSEUDOURIDINE(38_39) SYNTHASE"/>
    <property type="match status" value="1"/>
</dbReference>
<dbReference type="GO" id="GO:0031119">
    <property type="term" value="P:tRNA pseudouridine synthesis"/>
    <property type="evidence" value="ECO:0007669"/>
    <property type="project" value="TreeGrafter"/>
</dbReference>
<keyword evidence="2" id="KW-0819">tRNA processing</keyword>
<comment type="similarity">
    <text evidence="1">Belongs to the tRNA pseudouridine synthase TruA family.</text>
</comment>
<dbReference type="Gene3D" id="3.30.70.660">
    <property type="entry name" value="Pseudouridine synthase I, catalytic domain, C-terminal subdomain"/>
    <property type="match status" value="1"/>
</dbReference>
<dbReference type="SUPFAM" id="SSF55120">
    <property type="entry name" value="Pseudouridine synthase"/>
    <property type="match status" value="1"/>
</dbReference>
<accession>A0A7S2NXU2</accession>
<dbReference type="InterPro" id="IPR020094">
    <property type="entry name" value="TruA/RsuA/RluB/E/F_N"/>
</dbReference>
<dbReference type="InterPro" id="IPR020097">
    <property type="entry name" value="PsdUridine_synth_TruA_a/b_dom"/>
</dbReference>
<dbReference type="Pfam" id="PF01416">
    <property type="entry name" value="PseudoU_synth_1"/>
    <property type="match status" value="1"/>
</dbReference>
<sequence>MVLPPISSVGEADKLLQDLIARKKLTEEDVRTSMLNIGIHNSFHNINNWEKKPKAADPKQGTNKLSNTRKIKKDPFQNCRLRHIAIQIAYDGALYNGFAENVGQGDDNSVEKHLFAALKKCCLVQNRGSCGYTRCGRTDKGVSAFGQVIGLVVRSSIPLVDGNGEEIKESTIPRNNIDELEILMPQKRQSKKQQGKNDDFANENKNVELKLKVFKEMDFCKMINAVLPDEIRAIGWAPVSNDFSARFSAKDRTYRYFFAQRNLDIAAMRDGLARIVGSHDFRNLAKMDTEHVSNFCRLILGTKIVEGVPDESSCGKGTGDRYDRRVSYFEIKGQAFLWHMIRCIVAISFMVGKRLEDPSIFDELLDVDRNPGKPSYMMAPDLPLVLHNCAFHNVQLGYSAANLWEVTCHLEARWERLSLAAERAKNALESLENDAYVRKDDLRGFVHQYLLKSKNQTSSVSDFDSLCCGNDLIAWKDALSLLAQIGKMPTPEKETAHVKLMSRSRGTTYEEKINCMKGRKRGRYEENIKKQKSPAEDAVFYRKMAQQGGSGV</sequence>
<dbReference type="GO" id="GO:0009982">
    <property type="term" value="F:pseudouridine synthase activity"/>
    <property type="evidence" value="ECO:0007669"/>
    <property type="project" value="InterPro"/>
</dbReference>
<dbReference type="EMBL" id="HBGY01008931">
    <property type="protein sequence ID" value="CAD9566790.1"/>
    <property type="molecule type" value="Transcribed_RNA"/>
</dbReference>
<dbReference type="PANTHER" id="PTHR11142">
    <property type="entry name" value="PSEUDOURIDYLATE SYNTHASE"/>
    <property type="match status" value="1"/>
</dbReference>
<gene>
    <name evidence="5" type="ORF">LDAN0321_LOCUS5631</name>
</gene>
<dbReference type="GO" id="GO:1990481">
    <property type="term" value="P:mRNA pseudouridine synthesis"/>
    <property type="evidence" value="ECO:0007669"/>
    <property type="project" value="TreeGrafter"/>
</dbReference>
<evidence type="ECO:0000259" key="4">
    <source>
        <dbReference type="Pfam" id="PF01416"/>
    </source>
</evidence>
<dbReference type="GO" id="GO:0005634">
    <property type="term" value="C:nucleus"/>
    <property type="evidence" value="ECO:0007669"/>
    <property type="project" value="TreeGrafter"/>
</dbReference>
<organism evidence="5">
    <name type="scientific">Leptocylindrus danicus</name>
    <dbReference type="NCBI Taxonomy" id="163516"/>
    <lineage>
        <taxon>Eukaryota</taxon>
        <taxon>Sar</taxon>
        <taxon>Stramenopiles</taxon>
        <taxon>Ochrophyta</taxon>
        <taxon>Bacillariophyta</taxon>
        <taxon>Coscinodiscophyceae</taxon>
        <taxon>Chaetocerotophycidae</taxon>
        <taxon>Leptocylindrales</taxon>
        <taxon>Leptocylindraceae</taxon>
        <taxon>Leptocylindrus</taxon>
    </lineage>
</organism>
<dbReference type="AlphaFoldDB" id="A0A7S2NXU2"/>
<dbReference type="GO" id="GO:0003723">
    <property type="term" value="F:RNA binding"/>
    <property type="evidence" value="ECO:0007669"/>
    <property type="project" value="InterPro"/>
</dbReference>